<feature type="transmembrane region" description="Helical" evidence="6">
    <location>
        <begin position="54"/>
        <end position="77"/>
    </location>
</feature>
<dbReference type="PANTHER" id="PTHR13636">
    <property type="entry name" value="TRANSMEMBRANE PROTEIN 258"/>
    <property type="match status" value="1"/>
</dbReference>
<dbReference type="GO" id="GO:0008250">
    <property type="term" value="C:oligosaccharyltransferase complex"/>
    <property type="evidence" value="ECO:0007669"/>
    <property type="project" value="UniProtKB-UniRule"/>
</dbReference>
<name>A0A2A2K9X4_9BILA</name>
<organism evidence="8 9">
    <name type="scientific">Diploscapter pachys</name>
    <dbReference type="NCBI Taxonomy" id="2018661"/>
    <lineage>
        <taxon>Eukaryota</taxon>
        <taxon>Metazoa</taxon>
        <taxon>Ecdysozoa</taxon>
        <taxon>Nematoda</taxon>
        <taxon>Chromadorea</taxon>
        <taxon>Rhabditida</taxon>
        <taxon>Rhabditina</taxon>
        <taxon>Rhabditomorpha</taxon>
        <taxon>Rhabditoidea</taxon>
        <taxon>Rhabditidae</taxon>
        <taxon>Diploscapter</taxon>
    </lineage>
</organism>
<evidence type="ECO:0000313" key="8">
    <source>
        <dbReference type="EMBL" id="PAV70712.1"/>
    </source>
</evidence>
<dbReference type="OrthoDB" id="18408at2759"/>
<evidence type="ECO:0000256" key="4">
    <source>
        <dbReference type="ARBA" id="ARBA00022989"/>
    </source>
</evidence>
<feature type="transmembrane region" description="Helical" evidence="6">
    <location>
        <begin position="20"/>
        <end position="42"/>
    </location>
</feature>
<evidence type="ECO:0000313" key="7">
    <source>
        <dbReference type="EMBL" id="PAV58828.1"/>
    </source>
</evidence>
<comment type="caution">
    <text evidence="8">The sequence shown here is derived from an EMBL/GenBank/DDBJ whole genome shotgun (WGS) entry which is preliminary data.</text>
</comment>
<dbReference type="AlphaFoldDB" id="A0A2A2K9X4"/>
<evidence type="ECO:0000256" key="2">
    <source>
        <dbReference type="ARBA" id="ARBA00009825"/>
    </source>
</evidence>
<dbReference type="STRING" id="2018661.A0A2A2K9X4"/>
<comment type="subcellular location">
    <subcellularLocation>
        <location evidence="1 6">Membrane</location>
        <topology evidence="1 6">Multi-pass membrane protein</topology>
    </subcellularLocation>
</comment>
<sequence length="79" mass="8973">MDVSKMERYSSPIHQSNFPHFTVSLCGLGLLFMAYFLVYEVTESKQTRSLFKELSIALIAAVFLGFGSLFLLLWVGIYV</sequence>
<keyword evidence="3 6" id="KW-0812">Transmembrane</keyword>
<dbReference type="Pfam" id="PF05251">
    <property type="entry name" value="Ost5"/>
    <property type="match status" value="1"/>
</dbReference>
<evidence type="ECO:0000256" key="5">
    <source>
        <dbReference type="ARBA" id="ARBA00023136"/>
    </source>
</evidence>
<keyword evidence="9" id="KW-1185">Reference proteome</keyword>
<dbReference type="EMBL" id="LIAE01009215">
    <property type="protein sequence ID" value="PAV70712.1"/>
    <property type="molecule type" value="Genomic_DNA"/>
</dbReference>
<proteinExistence type="inferred from homology"/>
<comment type="function">
    <text evidence="6">Subunit of the oligosaccharyl transferase (OST) complex that catalyzes the initial transfer of a defined glycan (Glc(3)Man(9)GlcNAc(2) in eukaryotes) from the lipid carrier dolichol-pyrophosphate to an asparagine residue within an Asn-X-Ser/Thr consensus motif in nascent polypeptide chains, the first step in protein N-glycosylation. N-glycosylation occurs cotranslationally and the complex associates with the Sec61 complex at the channel-forming translocon complex that mediates protein translocation across the endoplasmic reticulum (ER). All subunits are required for a maximal enzyme activity.</text>
</comment>
<gene>
    <name evidence="8" type="ORF">WR25_05349</name>
    <name evidence="7" type="ORF">WR25_08836</name>
</gene>
<comment type="subunit">
    <text evidence="6">Component of the oligosaccharyltransferase (OST) complex.</text>
</comment>
<evidence type="ECO:0000256" key="1">
    <source>
        <dbReference type="ARBA" id="ARBA00004141"/>
    </source>
</evidence>
<protein>
    <recommendedName>
        <fullName evidence="6">Dolichyl-diphosphooligosaccharide-protein glycosyltransferase subunit TMEM258</fullName>
    </recommendedName>
    <alternativeName>
        <fullName evidence="6">Transmembrane protein 258</fullName>
    </alternativeName>
</protein>
<dbReference type="GO" id="GO:0006487">
    <property type="term" value="P:protein N-linked glycosylation"/>
    <property type="evidence" value="ECO:0007669"/>
    <property type="project" value="UniProtKB-UniRule"/>
</dbReference>
<keyword evidence="5 6" id="KW-0472">Membrane</keyword>
<reference evidence="8 9" key="1">
    <citation type="journal article" date="2017" name="Curr. Biol.">
        <title>Genome architecture and evolution of a unichromosomal asexual nematode.</title>
        <authorList>
            <person name="Fradin H."/>
            <person name="Zegar C."/>
            <person name="Gutwein M."/>
            <person name="Lucas J."/>
            <person name="Kovtun M."/>
            <person name="Corcoran D."/>
            <person name="Baugh L.R."/>
            <person name="Kiontke K."/>
            <person name="Gunsalus K."/>
            <person name="Fitch D.H."/>
            <person name="Piano F."/>
        </authorList>
    </citation>
    <scope>NUCLEOTIDE SEQUENCE [LARGE SCALE GENOMIC DNA]</scope>
    <source>
        <strain evidence="8">PF1309</strain>
    </source>
</reference>
<evidence type="ECO:0000313" key="9">
    <source>
        <dbReference type="Proteomes" id="UP000218231"/>
    </source>
</evidence>
<dbReference type="Proteomes" id="UP000218231">
    <property type="component" value="Unassembled WGS sequence"/>
</dbReference>
<dbReference type="EMBL" id="LIAE01010556">
    <property type="protein sequence ID" value="PAV58828.1"/>
    <property type="molecule type" value="Genomic_DNA"/>
</dbReference>
<evidence type="ECO:0000256" key="3">
    <source>
        <dbReference type="ARBA" id="ARBA00022692"/>
    </source>
</evidence>
<accession>A0A2A2K9X4</accession>
<dbReference type="InterPro" id="IPR007915">
    <property type="entry name" value="TMEM258/Ost5"/>
</dbReference>
<keyword evidence="4 6" id="KW-1133">Transmembrane helix</keyword>
<comment type="similarity">
    <text evidence="2 6">Belongs to the OST5 family.</text>
</comment>
<evidence type="ECO:0000256" key="6">
    <source>
        <dbReference type="RuleBase" id="RU367008"/>
    </source>
</evidence>